<dbReference type="InterPro" id="IPR043128">
    <property type="entry name" value="Rev_trsase/Diguanyl_cyclase"/>
</dbReference>
<comment type="caution">
    <text evidence="2">The sequence shown here is derived from an EMBL/GenBank/DDBJ whole genome shotgun (WGS) entry which is preliminary data.</text>
</comment>
<dbReference type="EMBL" id="SBJO01000126">
    <property type="protein sequence ID" value="KAF9762861.1"/>
    <property type="molecule type" value="Genomic_DNA"/>
</dbReference>
<name>A0A9P6H197_9MICR</name>
<dbReference type="Gene3D" id="3.10.10.10">
    <property type="entry name" value="HIV Type 1 Reverse Transcriptase, subunit A, domain 1"/>
    <property type="match status" value="1"/>
</dbReference>
<evidence type="ECO:0000259" key="1">
    <source>
        <dbReference type="PROSITE" id="PS50878"/>
    </source>
</evidence>
<reference evidence="2 3" key="1">
    <citation type="journal article" date="2020" name="Genome Biol. Evol.">
        <title>Comparative genomics of strictly vertically transmitted, feminizing microsporidia endosymbionts of amphipod crustaceans.</title>
        <authorList>
            <person name="Cormier A."/>
            <person name="Chebbi M.A."/>
            <person name="Giraud I."/>
            <person name="Wattier R."/>
            <person name="Teixeira M."/>
            <person name="Gilbert C."/>
            <person name="Rigaud T."/>
            <person name="Cordaux R."/>
        </authorList>
    </citation>
    <scope>NUCLEOTIDE SEQUENCE [LARGE SCALE GENOMIC DNA]</scope>
    <source>
        <strain evidence="2 3">Ou3-Ou53</strain>
    </source>
</reference>
<proteinExistence type="predicted"/>
<dbReference type="Gene3D" id="3.30.70.270">
    <property type="match status" value="1"/>
</dbReference>
<dbReference type="InterPro" id="IPR000477">
    <property type="entry name" value="RT_dom"/>
</dbReference>
<evidence type="ECO:0000313" key="2">
    <source>
        <dbReference type="EMBL" id="KAF9762861.1"/>
    </source>
</evidence>
<dbReference type="PANTHER" id="PTHR24559">
    <property type="entry name" value="TRANSPOSON TY3-I GAG-POL POLYPROTEIN"/>
    <property type="match status" value="1"/>
</dbReference>
<evidence type="ECO:0000313" key="3">
    <source>
        <dbReference type="Proteomes" id="UP000740883"/>
    </source>
</evidence>
<gene>
    <name evidence="2" type="primary">POL_0</name>
    <name evidence="2" type="ORF">NGRA_1711</name>
</gene>
<dbReference type="PROSITE" id="PS50878">
    <property type="entry name" value="RT_POL"/>
    <property type="match status" value="1"/>
</dbReference>
<dbReference type="AlphaFoldDB" id="A0A9P6H197"/>
<dbReference type="InterPro" id="IPR053134">
    <property type="entry name" value="RNA-dir_DNA_polymerase"/>
</dbReference>
<dbReference type="OrthoDB" id="3250101at2759"/>
<accession>A0A9P6H197</accession>
<organism evidence="2 3">
    <name type="scientific">Nosema granulosis</name>
    <dbReference type="NCBI Taxonomy" id="83296"/>
    <lineage>
        <taxon>Eukaryota</taxon>
        <taxon>Fungi</taxon>
        <taxon>Fungi incertae sedis</taxon>
        <taxon>Microsporidia</taxon>
        <taxon>Nosematidae</taxon>
        <taxon>Nosema</taxon>
    </lineage>
</organism>
<protein>
    <submittedName>
        <fullName evidence="2">Polyprotein P3</fullName>
    </submittedName>
</protein>
<sequence>MNINIVTVCGRLINHTKTSSTTKIIEDNNYTIPKINEIIKKKTESMTYFTILDLEDEFFQVKIKGKDKYRTAFHFRNNLYQYTRMPQGFKNSPAIFQIIMDKIFKDTMEKMHGSIWMTSLYMEKKQNLNMATTAMKY</sequence>
<feature type="domain" description="Reverse transcriptase" evidence="1">
    <location>
        <begin position="1"/>
        <end position="137"/>
    </location>
</feature>
<dbReference type="InterPro" id="IPR043502">
    <property type="entry name" value="DNA/RNA_pol_sf"/>
</dbReference>
<keyword evidence="3" id="KW-1185">Reference proteome</keyword>
<dbReference type="Pfam" id="PF00078">
    <property type="entry name" value="RVT_1"/>
    <property type="match status" value="1"/>
</dbReference>
<dbReference type="SUPFAM" id="SSF56672">
    <property type="entry name" value="DNA/RNA polymerases"/>
    <property type="match status" value="1"/>
</dbReference>
<dbReference type="PANTHER" id="PTHR24559:SF444">
    <property type="entry name" value="REVERSE TRANSCRIPTASE DOMAIN-CONTAINING PROTEIN"/>
    <property type="match status" value="1"/>
</dbReference>
<dbReference type="Proteomes" id="UP000740883">
    <property type="component" value="Unassembled WGS sequence"/>
</dbReference>